<reference evidence="2 3" key="1">
    <citation type="submission" date="2021-06" db="EMBL/GenBank/DDBJ databases">
        <title>Rheinheimera indica sp. nov., isolated from deep-sea sediment.</title>
        <authorList>
            <person name="Wang Z."/>
            <person name="Zhang X.-Y."/>
        </authorList>
    </citation>
    <scope>NUCLEOTIDE SEQUENCE [LARGE SCALE GENOMIC DNA]</scope>
    <source>
        <strain evidence="2 3">SM2107</strain>
    </source>
</reference>
<dbReference type="Pfam" id="PF13692">
    <property type="entry name" value="Glyco_trans_1_4"/>
    <property type="match status" value="1"/>
</dbReference>
<keyword evidence="3" id="KW-1185">Reference proteome</keyword>
<dbReference type="Proteomes" id="UP000704611">
    <property type="component" value="Unassembled WGS sequence"/>
</dbReference>
<sequence length="385" mass="42673">MTVHICHLLWSFRTGGLENGVVNLINQLDPAEFRHSIVCLTDYDPVFFSRINRENVQIYSLNKRPGHDLASFWHCFKLLRQLKPDICHSRNLAAMEYQFPAMLARVPFRIHGEHGWDLTDLAGQNKKYRLLKRVFKSIIHHYVCLSEEGCNYLRKAVAVPSSRLTKICNGVDTGRFKPDASQSNPLPEALATSNRVIFGAVGRIADVKNQQLLVAAYIAQCQQDASFKQHTALVIIGDGPTRPQLQQLLASVGLHQQCWLPGDRSDVATILPQLSVFVLPSLAEGISNTILEAMACGLPVIASNVGGNAELVEVAAASNMQTGWLFDSNNKSQLQQLLLQCQQSPTTLQQLGLNARAAAGQKFSLDIMVAAYRRLYLDGSKQQEG</sequence>
<name>A0ABS6MFV9_9GAMM</name>
<organism evidence="2 3">
    <name type="scientific">Arsukibacterium indicum</name>
    <dbReference type="NCBI Taxonomy" id="2848612"/>
    <lineage>
        <taxon>Bacteria</taxon>
        <taxon>Pseudomonadati</taxon>
        <taxon>Pseudomonadota</taxon>
        <taxon>Gammaproteobacteria</taxon>
        <taxon>Chromatiales</taxon>
        <taxon>Chromatiaceae</taxon>
        <taxon>Arsukibacterium</taxon>
    </lineage>
</organism>
<accession>A0ABS6MFV9</accession>
<dbReference type="EMBL" id="JAHRID010000001">
    <property type="protein sequence ID" value="MBV2127694.1"/>
    <property type="molecule type" value="Genomic_DNA"/>
</dbReference>
<dbReference type="PANTHER" id="PTHR45947:SF3">
    <property type="entry name" value="SULFOQUINOVOSYL TRANSFERASE SQD2"/>
    <property type="match status" value="1"/>
</dbReference>
<dbReference type="InterPro" id="IPR050194">
    <property type="entry name" value="Glycosyltransferase_grp1"/>
</dbReference>
<dbReference type="InterPro" id="IPR017522">
    <property type="entry name" value="Sugar_tfrase_PEP-CTERM_Stp2"/>
</dbReference>
<dbReference type="RefSeq" id="WP_217666552.1">
    <property type="nucleotide sequence ID" value="NZ_JAHRID010000001.1"/>
</dbReference>
<feature type="domain" description="Glycosyltransferase subfamily 4-like N-terminal" evidence="1">
    <location>
        <begin position="15"/>
        <end position="175"/>
    </location>
</feature>
<evidence type="ECO:0000313" key="2">
    <source>
        <dbReference type="EMBL" id="MBV2127694.1"/>
    </source>
</evidence>
<comment type="caution">
    <text evidence="2">The sequence shown here is derived from an EMBL/GenBank/DDBJ whole genome shotgun (WGS) entry which is preliminary data.</text>
</comment>
<dbReference type="Pfam" id="PF13439">
    <property type="entry name" value="Glyco_transf_4"/>
    <property type="match status" value="1"/>
</dbReference>
<protein>
    <submittedName>
        <fullName evidence="2">TIGR03088 family PEP-CTERM/XrtA system glycosyltransferase</fullName>
    </submittedName>
</protein>
<dbReference type="InterPro" id="IPR028098">
    <property type="entry name" value="Glyco_trans_4-like_N"/>
</dbReference>
<evidence type="ECO:0000313" key="3">
    <source>
        <dbReference type="Proteomes" id="UP000704611"/>
    </source>
</evidence>
<proteinExistence type="predicted"/>
<dbReference type="NCBIfam" id="TIGR03088">
    <property type="entry name" value="stp2"/>
    <property type="match status" value="1"/>
</dbReference>
<gene>
    <name evidence="2" type="ORF">KQY15_01120</name>
</gene>
<dbReference type="PANTHER" id="PTHR45947">
    <property type="entry name" value="SULFOQUINOVOSYL TRANSFERASE SQD2"/>
    <property type="match status" value="1"/>
</dbReference>
<evidence type="ECO:0000259" key="1">
    <source>
        <dbReference type="Pfam" id="PF13439"/>
    </source>
</evidence>